<dbReference type="Proteomes" id="UP001151760">
    <property type="component" value="Unassembled WGS sequence"/>
</dbReference>
<proteinExistence type="predicted"/>
<feature type="transmembrane region" description="Helical" evidence="2">
    <location>
        <begin position="21"/>
        <end position="40"/>
    </location>
</feature>
<keyword evidence="4" id="KW-1185">Reference proteome</keyword>
<feature type="compositionally biased region" description="Basic and acidic residues" evidence="1">
    <location>
        <begin position="75"/>
        <end position="87"/>
    </location>
</feature>
<reference evidence="3" key="2">
    <citation type="submission" date="2022-01" db="EMBL/GenBank/DDBJ databases">
        <authorList>
            <person name="Yamashiro T."/>
            <person name="Shiraishi A."/>
            <person name="Satake H."/>
            <person name="Nakayama K."/>
        </authorList>
    </citation>
    <scope>NUCLEOTIDE SEQUENCE</scope>
</reference>
<keyword evidence="2" id="KW-0812">Transmembrane</keyword>
<keyword evidence="2" id="KW-1133">Transmembrane helix</keyword>
<keyword evidence="3" id="KW-0548">Nucleotidyltransferase</keyword>
<organism evidence="3 4">
    <name type="scientific">Tanacetum coccineum</name>
    <dbReference type="NCBI Taxonomy" id="301880"/>
    <lineage>
        <taxon>Eukaryota</taxon>
        <taxon>Viridiplantae</taxon>
        <taxon>Streptophyta</taxon>
        <taxon>Embryophyta</taxon>
        <taxon>Tracheophyta</taxon>
        <taxon>Spermatophyta</taxon>
        <taxon>Magnoliopsida</taxon>
        <taxon>eudicotyledons</taxon>
        <taxon>Gunneridae</taxon>
        <taxon>Pentapetalae</taxon>
        <taxon>asterids</taxon>
        <taxon>campanulids</taxon>
        <taxon>Asterales</taxon>
        <taxon>Asteraceae</taxon>
        <taxon>Asteroideae</taxon>
        <taxon>Anthemideae</taxon>
        <taxon>Anthemidinae</taxon>
        <taxon>Tanacetum</taxon>
    </lineage>
</organism>
<name>A0ABQ5ETU8_9ASTR</name>
<comment type="caution">
    <text evidence="3">The sequence shown here is derived from an EMBL/GenBank/DDBJ whole genome shotgun (WGS) entry which is preliminary data.</text>
</comment>
<evidence type="ECO:0000256" key="1">
    <source>
        <dbReference type="SAM" id="MobiDB-lite"/>
    </source>
</evidence>
<reference evidence="3" key="1">
    <citation type="journal article" date="2022" name="Int. J. Mol. Sci.">
        <title>Draft Genome of Tanacetum Coccineum: Genomic Comparison of Closely Related Tanacetum-Family Plants.</title>
        <authorList>
            <person name="Yamashiro T."/>
            <person name="Shiraishi A."/>
            <person name="Nakayama K."/>
            <person name="Satake H."/>
        </authorList>
    </citation>
    <scope>NUCLEOTIDE SEQUENCE</scope>
</reference>
<feature type="region of interest" description="Disordered" evidence="1">
    <location>
        <begin position="55"/>
        <end position="151"/>
    </location>
</feature>
<gene>
    <name evidence="3" type="ORF">Tco_0989433</name>
</gene>
<dbReference type="CDD" id="cd00303">
    <property type="entry name" value="retropepsin_like"/>
    <property type="match status" value="1"/>
</dbReference>
<keyword evidence="2" id="KW-0472">Membrane</keyword>
<feature type="compositionally biased region" description="Low complexity" evidence="1">
    <location>
        <begin position="107"/>
        <end position="119"/>
    </location>
</feature>
<dbReference type="InterPro" id="IPR021109">
    <property type="entry name" value="Peptidase_aspartic_dom_sf"/>
</dbReference>
<dbReference type="Gene3D" id="2.40.70.10">
    <property type="entry name" value="Acid Proteases"/>
    <property type="match status" value="1"/>
</dbReference>
<keyword evidence="3" id="KW-0808">Transferase</keyword>
<evidence type="ECO:0000313" key="4">
    <source>
        <dbReference type="Proteomes" id="UP001151760"/>
    </source>
</evidence>
<keyword evidence="3" id="KW-0695">RNA-directed DNA polymerase</keyword>
<dbReference type="GO" id="GO:0003964">
    <property type="term" value="F:RNA-directed DNA polymerase activity"/>
    <property type="evidence" value="ECO:0007669"/>
    <property type="project" value="UniProtKB-KW"/>
</dbReference>
<dbReference type="PANTHER" id="PTHR33067:SF39">
    <property type="entry name" value="TRANSCRIPTION FACTOR INTERACTOR AND REGULATOR CCHC(ZN) FAMILY"/>
    <property type="match status" value="1"/>
</dbReference>
<evidence type="ECO:0000313" key="3">
    <source>
        <dbReference type="EMBL" id="GJT54379.1"/>
    </source>
</evidence>
<protein>
    <submittedName>
        <fullName evidence="3">Reverse transcriptase domain-containing protein</fullName>
    </submittedName>
</protein>
<dbReference type="PANTHER" id="PTHR33067">
    <property type="entry name" value="RNA-DIRECTED DNA POLYMERASE-RELATED"/>
    <property type="match status" value="1"/>
</dbReference>
<accession>A0ABQ5ETU8</accession>
<dbReference type="EMBL" id="BQNB010016667">
    <property type="protein sequence ID" value="GJT54379.1"/>
    <property type="molecule type" value="Genomic_DNA"/>
</dbReference>
<evidence type="ECO:0000256" key="2">
    <source>
        <dbReference type="SAM" id="Phobius"/>
    </source>
</evidence>
<sequence length="852" mass="97762">MISKKQLQNIVEWFTIPKSKSTFYFTSVAIYLFALVINITRNPRCEARAITTRSGLSYTPVPPIPPPLFDENESLTEKETEVTKDKVLPSTKDIQPPVIQKSHDPVKPVSSPISPEPSSAQVNNSPPSKEPSKKTHLPYPQRMKAQKQKEKNDMQLHKFLEMFQKLHFNISLAEALVLMPKYTQMMKALLSNKEKLLEVANTPLTENCSAVIMKKLPEKLGDPGRFLIPCDFTKMSKCMALADLGASINLMPLGIYQKLKLPELVTTKMTLELANGSLAIPTGIAEDVLVKVGHFSFPADFVVVDYEVNYRVPLILGRPFLRTARVLIDVHGEELVIRDGMERIVFKPDGSQDKESIHMMDIYDDRFKDVCEPESNDSSSPTSTIVEEFDSLVGEIIKQKEEVKEISDPVARRRFCFTSNFKNFRIIHKGKVIHSPQIASVGAISHIFPNNNLEDSFKMGDEDLNFISNKELDKEDLIPIPRESKIGKECDFPLCDDFQSFKTFSNPLFEKKDDFPSRNDESILKEEVHKETLKSYLNPLFEDDDEIISIEVSRQISPKVNSESSKEISSICPSIKERLNFWKNKEVLEKNEILKRNNTCDFQTPSSSLGKKEVEGEKNLDVKTIVSFFAPIGNCVRKWATNEFVKDNDEINQEVFKSDNENVLGVHDNEEEEIAFLDGLLENENFFEMNDKKVESLERKTKEDFETKVEPKSKKELQVVHPDIEILNHFETTSYVGSDYVFYEDFNLVDMLFPMNIWGEVFDPGITFHEKPFEKELERKSFLTLDVFDPLHPPLMDFNVTKALSGFTFSLLKIFSKKFFEPWINNAMVYLSYLVWGGFHLLEFLHPHYYPP</sequence>